<dbReference type="Gene3D" id="2.130.10.10">
    <property type="entry name" value="YVTN repeat-like/Quinoprotein amine dehydrogenase"/>
    <property type="match status" value="2"/>
</dbReference>
<dbReference type="EMBL" id="JAJSOF020000013">
    <property type="protein sequence ID" value="KAJ4442701.1"/>
    <property type="molecule type" value="Genomic_DNA"/>
</dbReference>
<dbReference type="InterPro" id="IPR015943">
    <property type="entry name" value="WD40/YVTN_repeat-like_dom_sf"/>
</dbReference>
<keyword evidence="2 7" id="KW-0853">WD repeat</keyword>
<reference evidence="9 10" key="1">
    <citation type="journal article" date="2022" name="Allergy">
        <title>Genome assembly and annotation of Periplaneta americana reveal a comprehensive cockroach allergen profile.</title>
        <authorList>
            <person name="Wang L."/>
            <person name="Xiong Q."/>
            <person name="Saelim N."/>
            <person name="Wang L."/>
            <person name="Nong W."/>
            <person name="Wan A.T."/>
            <person name="Shi M."/>
            <person name="Liu X."/>
            <person name="Cao Q."/>
            <person name="Hui J.H.L."/>
            <person name="Sookrung N."/>
            <person name="Leung T.F."/>
            <person name="Tungtrongchitr A."/>
            <person name="Tsui S.K.W."/>
        </authorList>
    </citation>
    <scope>NUCLEOTIDE SEQUENCE [LARGE SCALE GENOMIC DNA]</scope>
    <source>
        <strain evidence="9">PWHHKU_190912</strain>
    </source>
</reference>
<dbReference type="Pfam" id="PF00400">
    <property type="entry name" value="WD40"/>
    <property type="match status" value="6"/>
</dbReference>
<evidence type="ECO:0000256" key="7">
    <source>
        <dbReference type="PROSITE-ProRule" id="PRU00221"/>
    </source>
</evidence>
<dbReference type="InterPro" id="IPR032028">
    <property type="entry name" value="CSTF1_dimer"/>
</dbReference>
<dbReference type="Proteomes" id="UP001148838">
    <property type="component" value="Unassembled WGS sequence"/>
</dbReference>
<keyword evidence="4" id="KW-0677">Repeat</keyword>
<dbReference type="PROSITE" id="PS50294">
    <property type="entry name" value="WD_REPEATS_REGION"/>
    <property type="match status" value="3"/>
</dbReference>
<protein>
    <recommendedName>
        <fullName evidence="6">Cleavage stimulation factor 50 kDa subunit</fullName>
    </recommendedName>
</protein>
<accession>A0ABQ8T9B9</accession>
<evidence type="ECO:0000256" key="1">
    <source>
        <dbReference type="ARBA" id="ARBA00004123"/>
    </source>
</evidence>
<dbReference type="Pfam" id="PF16699">
    <property type="entry name" value="CSTF1_dimer"/>
    <property type="match status" value="1"/>
</dbReference>
<comment type="caution">
    <text evidence="9">The sequence shown here is derived from an EMBL/GenBank/DDBJ whole genome shotgun (WGS) entry which is preliminary data.</text>
</comment>
<dbReference type="SMART" id="SM00320">
    <property type="entry name" value="WD40"/>
    <property type="match status" value="6"/>
</dbReference>
<gene>
    <name evidence="9" type="ORF">ANN_04290</name>
</gene>
<dbReference type="PANTHER" id="PTHR44133:SF2">
    <property type="entry name" value="CLEAVAGE STIMULATION FACTOR SUBUNIT 1"/>
    <property type="match status" value="1"/>
</dbReference>
<evidence type="ECO:0000259" key="8">
    <source>
        <dbReference type="Pfam" id="PF16699"/>
    </source>
</evidence>
<keyword evidence="3" id="KW-0507">mRNA processing</keyword>
<dbReference type="SUPFAM" id="SSF50978">
    <property type="entry name" value="WD40 repeat-like"/>
    <property type="match status" value="1"/>
</dbReference>
<evidence type="ECO:0000256" key="2">
    <source>
        <dbReference type="ARBA" id="ARBA00022574"/>
    </source>
</evidence>
<feature type="repeat" description="WD" evidence="7">
    <location>
        <begin position="369"/>
        <end position="403"/>
    </location>
</feature>
<name>A0ABQ8T9B9_PERAM</name>
<feature type="repeat" description="WD" evidence="7">
    <location>
        <begin position="429"/>
        <end position="470"/>
    </location>
</feature>
<feature type="domain" description="Cleavage stimulation factor subunit 1 dimerisation" evidence="8">
    <location>
        <begin position="280"/>
        <end position="321"/>
    </location>
</feature>
<dbReference type="PROSITE" id="PS50082">
    <property type="entry name" value="WD_REPEATS_2"/>
    <property type="match status" value="4"/>
</dbReference>
<comment type="subcellular location">
    <subcellularLocation>
        <location evidence="1">Nucleus</location>
    </subcellularLocation>
</comment>
<feature type="repeat" description="WD" evidence="7">
    <location>
        <begin position="716"/>
        <end position="750"/>
    </location>
</feature>
<evidence type="ECO:0000256" key="4">
    <source>
        <dbReference type="ARBA" id="ARBA00022737"/>
    </source>
</evidence>
<dbReference type="InterPro" id="IPR019775">
    <property type="entry name" value="WD40_repeat_CS"/>
</dbReference>
<dbReference type="InterPro" id="IPR001680">
    <property type="entry name" value="WD40_rpt"/>
</dbReference>
<evidence type="ECO:0000313" key="9">
    <source>
        <dbReference type="EMBL" id="KAJ4442701.1"/>
    </source>
</evidence>
<feature type="repeat" description="WD" evidence="7">
    <location>
        <begin position="665"/>
        <end position="706"/>
    </location>
</feature>
<dbReference type="Gene3D" id="1.20.960.50">
    <property type="entry name" value="Cleavage stimulation factor subunit 1, dimerisation domain"/>
    <property type="match status" value="1"/>
</dbReference>
<evidence type="ECO:0000313" key="10">
    <source>
        <dbReference type="Proteomes" id="UP001148838"/>
    </source>
</evidence>
<dbReference type="InterPro" id="IPR044633">
    <property type="entry name" value="CstF1-like"/>
</dbReference>
<evidence type="ECO:0000256" key="6">
    <source>
        <dbReference type="ARBA" id="ARBA00029851"/>
    </source>
</evidence>
<evidence type="ECO:0000256" key="3">
    <source>
        <dbReference type="ARBA" id="ARBA00022664"/>
    </source>
</evidence>
<keyword evidence="5" id="KW-0539">Nucleus</keyword>
<dbReference type="InterPro" id="IPR038184">
    <property type="entry name" value="CSTF1_dimer_sf"/>
</dbReference>
<dbReference type="PANTHER" id="PTHR44133">
    <property type="entry name" value="CLEAVAGE STIMULATION FACTOR SUBUNIT 1"/>
    <property type="match status" value="1"/>
</dbReference>
<dbReference type="PROSITE" id="PS00678">
    <property type="entry name" value="WD_REPEATS_1"/>
    <property type="match status" value="1"/>
</dbReference>
<keyword evidence="10" id="KW-1185">Reference proteome</keyword>
<proteinExistence type="predicted"/>
<dbReference type="InterPro" id="IPR036322">
    <property type="entry name" value="WD40_repeat_dom_sf"/>
</dbReference>
<organism evidence="9 10">
    <name type="scientific">Periplaneta americana</name>
    <name type="common">American cockroach</name>
    <name type="synonym">Blatta americana</name>
    <dbReference type="NCBI Taxonomy" id="6978"/>
    <lineage>
        <taxon>Eukaryota</taxon>
        <taxon>Metazoa</taxon>
        <taxon>Ecdysozoa</taxon>
        <taxon>Arthropoda</taxon>
        <taxon>Hexapoda</taxon>
        <taxon>Insecta</taxon>
        <taxon>Pterygota</taxon>
        <taxon>Neoptera</taxon>
        <taxon>Polyneoptera</taxon>
        <taxon>Dictyoptera</taxon>
        <taxon>Blattodea</taxon>
        <taxon>Blattoidea</taxon>
        <taxon>Blattidae</taxon>
        <taxon>Blattinae</taxon>
        <taxon>Periplaneta</taxon>
    </lineage>
</organism>
<sequence>MPVANLNAATDDFRVVIIILEASKAIGLEVNPEKMNYMIMSHDQNIVRNENIKIGDLSFEEVEKFKYLGATVTNINNTQEEIKRRINMGNACYYSVEKLLSSSLLSKNLKVRIYKTVILPVALYGCETWTLTLREEPRLRVFENKVLRKIFGAKRDEVTGEWRKLHNAELQALYSSHDVIRNIKSRRLRWAGHVARMGESRNAYRVLVGRPEGKRPLGRPRRRWEDNIKMDLREVGYDDRDWINLAQDRDRSRAYVRAAMNLREHTVLWRDNGLKHGGRSQLFYDGHQSLAVGLSAVAQADPPCPPSDRLLHVVMAGLQHEPERPQKTGASALSLPGQDALTSSGLDLEFETDVQTTAPEPALYETAYVTSHKGNCRAGAFSVDGQLIATGSVDASIKILDVDRMLAKSAPDGLDPSGDSQGHPVIRTLYDHLEEVTCLEFHPREPILVSGSRDFTIKLFDYSKTSVKKAFRTITCVCSSARPFRGGLGLGEDWHACRQNSAVATADVPVSRVGSVVREKMSVRVLFASVRIPSRSTIHDLVNKVRCTGSFLNKKCVQQRRVLTEEKLDEVGTWLEHSPRKSLRCLAQEINIFKMSAFMATKLLKLKPYRVSVVHALQPQDPDADQIRCMSFHPTGDYLVVGTSQPVIRLYDVMTAQCFVCSIPSHQHTAGITSIKYSPDAKIYASAGRDGSIKIWDGVSNRCVNTFLKAHDGAEVCSVRFSKNGKYLLSSGKDSLIKLWELSTSRCLIAYTGAGTTGKQEHKAQAVFNHTEDYVLFPDEATTSLCAWNSRNASRKQLLSLGHNGPVRLIVHSPTAPAFLTCSDDFRARFWFRRMPLH</sequence>
<evidence type="ECO:0000256" key="5">
    <source>
        <dbReference type="ARBA" id="ARBA00023242"/>
    </source>
</evidence>